<comment type="caution">
    <text evidence="4">The sequence shown here is derived from an EMBL/GenBank/DDBJ whole genome shotgun (WGS) entry which is preliminary data.</text>
</comment>
<proteinExistence type="predicted"/>
<feature type="region of interest" description="Disordered" evidence="1">
    <location>
        <begin position="286"/>
        <end position="380"/>
    </location>
</feature>
<dbReference type="EMBL" id="JAWWNJ010000005">
    <property type="protein sequence ID" value="KAK7056156.1"/>
    <property type="molecule type" value="Genomic_DNA"/>
</dbReference>
<feature type="region of interest" description="Disordered" evidence="1">
    <location>
        <begin position="181"/>
        <end position="205"/>
    </location>
</feature>
<dbReference type="AlphaFoldDB" id="A0AAW0DYJ8"/>
<keyword evidence="2" id="KW-1133">Transmembrane helix</keyword>
<dbReference type="Proteomes" id="UP001362999">
    <property type="component" value="Unassembled WGS sequence"/>
</dbReference>
<feature type="compositionally biased region" description="Low complexity" evidence="1">
    <location>
        <begin position="328"/>
        <end position="360"/>
    </location>
</feature>
<organism evidence="4 5">
    <name type="scientific">Favolaschia claudopus</name>
    <dbReference type="NCBI Taxonomy" id="2862362"/>
    <lineage>
        <taxon>Eukaryota</taxon>
        <taxon>Fungi</taxon>
        <taxon>Dikarya</taxon>
        <taxon>Basidiomycota</taxon>
        <taxon>Agaricomycotina</taxon>
        <taxon>Agaricomycetes</taxon>
        <taxon>Agaricomycetidae</taxon>
        <taxon>Agaricales</taxon>
        <taxon>Marasmiineae</taxon>
        <taxon>Mycenaceae</taxon>
        <taxon>Favolaschia</taxon>
    </lineage>
</organism>
<keyword evidence="3" id="KW-0732">Signal</keyword>
<dbReference type="Gene3D" id="2.60.120.260">
    <property type="entry name" value="Galactose-binding domain-like"/>
    <property type="match status" value="1"/>
</dbReference>
<feature type="chain" id="PRO_5043463217" evidence="3">
    <location>
        <begin position="23"/>
        <end position="380"/>
    </location>
</feature>
<keyword evidence="5" id="KW-1185">Reference proteome</keyword>
<name>A0AAW0DYJ8_9AGAR</name>
<feature type="transmembrane region" description="Helical" evidence="2">
    <location>
        <begin position="208"/>
        <end position="229"/>
    </location>
</feature>
<feature type="compositionally biased region" description="Low complexity" evidence="1">
    <location>
        <begin position="286"/>
        <end position="307"/>
    </location>
</feature>
<evidence type="ECO:0000256" key="2">
    <source>
        <dbReference type="SAM" id="Phobius"/>
    </source>
</evidence>
<reference evidence="4 5" key="1">
    <citation type="journal article" date="2024" name="J Genomics">
        <title>Draft genome sequencing and assembly of Favolaschia claudopus CIRM-BRFM 2984 isolated from oak limbs.</title>
        <authorList>
            <person name="Navarro D."/>
            <person name="Drula E."/>
            <person name="Chaduli D."/>
            <person name="Cazenave R."/>
            <person name="Ahrendt S."/>
            <person name="Wang J."/>
            <person name="Lipzen A."/>
            <person name="Daum C."/>
            <person name="Barry K."/>
            <person name="Grigoriev I.V."/>
            <person name="Favel A."/>
            <person name="Rosso M.N."/>
            <person name="Martin F."/>
        </authorList>
    </citation>
    <scope>NUCLEOTIDE SEQUENCE [LARGE SCALE GENOMIC DNA]</scope>
    <source>
        <strain evidence="4 5">CIRM-BRFM 2984</strain>
    </source>
</reference>
<gene>
    <name evidence="4" type="ORF">R3P38DRAFT_2850599</name>
</gene>
<keyword evidence="2" id="KW-0472">Membrane</keyword>
<feature type="signal peptide" evidence="3">
    <location>
        <begin position="1"/>
        <end position="22"/>
    </location>
</feature>
<evidence type="ECO:0000256" key="1">
    <source>
        <dbReference type="SAM" id="MobiDB-lite"/>
    </source>
</evidence>
<feature type="compositionally biased region" description="Low complexity" evidence="1">
    <location>
        <begin position="181"/>
        <end position="191"/>
    </location>
</feature>
<sequence length="380" mass="39576">MAAPPGLLILTLLLLPFTLSRAALTNVTIDDTDLRYFTWTEDPSSGVAPTLPWAAASVASPCSYCSAQPQGNDGGADIHNQTWHDGTDGSAGSLTFHGSAVYIFGIDLTNPANVSFTLDKNAAGFHYYAGSERFIYNSLFFSAQNLDPNSNHTVAWTLHSTPTNGTAALFDYAVLTVDPSSTSASPSSSQTNPPPSSNSKSKSKTGPIVGGVVGGLAAIALIVLALFFLRRRGKTSCDTTPTDVHPFVADRAEATPPISASADAVTSPMSEKMLDVSWTNPTLLATQPTTTATSPSVTSAPSELPSSAPAPPSAPPLSTSDNMSASGSSPSTRETRAPTTTTDSSARTQALEARLAQLEARMGEYLPPAYGDEEDGGRRD</sequence>
<protein>
    <submittedName>
        <fullName evidence="4">Uncharacterized protein</fullName>
    </submittedName>
</protein>
<evidence type="ECO:0000313" key="4">
    <source>
        <dbReference type="EMBL" id="KAK7056156.1"/>
    </source>
</evidence>
<feature type="compositionally biased region" description="Acidic residues" evidence="1">
    <location>
        <begin position="371"/>
        <end position="380"/>
    </location>
</feature>
<accession>A0AAW0DYJ8</accession>
<keyword evidence="2" id="KW-0812">Transmembrane</keyword>
<evidence type="ECO:0000256" key="3">
    <source>
        <dbReference type="SAM" id="SignalP"/>
    </source>
</evidence>
<evidence type="ECO:0000313" key="5">
    <source>
        <dbReference type="Proteomes" id="UP001362999"/>
    </source>
</evidence>